<feature type="domain" description="LD-carboxypeptidase N-terminal" evidence="7">
    <location>
        <begin position="15"/>
        <end position="130"/>
    </location>
</feature>
<feature type="active site" description="Charge relay system" evidence="6">
    <location>
        <position position="273"/>
    </location>
</feature>
<dbReference type="InterPro" id="IPR027461">
    <property type="entry name" value="Carboxypeptidase_A_C_sf"/>
</dbReference>
<accession>A0A4Z0V5J1</accession>
<dbReference type="Gene3D" id="3.40.50.10740">
    <property type="entry name" value="Class I glutamine amidotransferase-like"/>
    <property type="match status" value="1"/>
</dbReference>
<dbReference type="PIRSF" id="PIRSF028757">
    <property type="entry name" value="LD-carboxypeptidase"/>
    <property type="match status" value="1"/>
</dbReference>
<dbReference type="Gene3D" id="3.50.30.60">
    <property type="entry name" value="LD-carboxypeptidase A C-terminal domain-like"/>
    <property type="match status" value="1"/>
</dbReference>
<evidence type="ECO:0000256" key="3">
    <source>
        <dbReference type="ARBA" id="ARBA00022670"/>
    </source>
</evidence>
<dbReference type="PANTHER" id="PTHR30237:SF2">
    <property type="entry name" value="MUREIN TETRAPEPTIDE CARBOXYPEPTIDASE"/>
    <property type="match status" value="1"/>
</dbReference>
<evidence type="ECO:0000313" key="10">
    <source>
        <dbReference type="Proteomes" id="UP000297635"/>
    </source>
</evidence>
<evidence type="ECO:0000256" key="4">
    <source>
        <dbReference type="ARBA" id="ARBA00022801"/>
    </source>
</evidence>
<evidence type="ECO:0000313" key="9">
    <source>
        <dbReference type="EMBL" id="TGG40081.1"/>
    </source>
</evidence>
<dbReference type="GO" id="GO:0006508">
    <property type="term" value="P:proteolysis"/>
    <property type="evidence" value="ECO:0007669"/>
    <property type="project" value="UniProtKB-KW"/>
</dbReference>
<keyword evidence="4" id="KW-0378">Hydrolase</keyword>
<dbReference type="InterPro" id="IPR003507">
    <property type="entry name" value="S66_fam"/>
</dbReference>
<dbReference type="InterPro" id="IPR040921">
    <property type="entry name" value="Peptidase_S66C"/>
</dbReference>
<dbReference type="AlphaFoldDB" id="A0A4Z0V5J1"/>
<dbReference type="RefSeq" id="WP_135471098.1">
    <property type="nucleotide sequence ID" value="NZ_CASCVZ010000028.1"/>
</dbReference>
<organism evidence="9 10">
    <name type="scientific">Duncaniella freteri</name>
    <dbReference type="NCBI Taxonomy" id="2530391"/>
    <lineage>
        <taxon>Bacteria</taxon>
        <taxon>Pseudomonadati</taxon>
        <taxon>Bacteroidota</taxon>
        <taxon>Bacteroidia</taxon>
        <taxon>Bacteroidales</taxon>
        <taxon>Muribaculaceae</taxon>
        <taxon>Duncaniella</taxon>
    </lineage>
</organism>
<feature type="active site" description="Charge relay system" evidence="6">
    <location>
        <position position="205"/>
    </location>
</feature>
<dbReference type="PANTHER" id="PTHR30237">
    <property type="entry name" value="MURAMOYLTETRAPEPTIDE CARBOXYPEPTIDASE"/>
    <property type="match status" value="1"/>
</dbReference>
<dbReference type="GO" id="GO:0004180">
    <property type="term" value="F:carboxypeptidase activity"/>
    <property type="evidence" value="ECO:0007669"/>
    <property type="project" value="UniProtKB-KW"/>
</dbReference>
<dbReference type="InterPro" id="IPR027478">
    <property type="entry name" value="LdcA_N"/>
</dbReference>
<dbReference type="GeneID" id="82149136"/>
<keyword evidence="10" id="KW-1185">Reference proteome</keyword>
<evidence type="ECO:0000259" key="7">
    <source>
        <dbReference type="Pfam" id="PF02016"/>
    </source>
</evidence>
<comment type="similarity">
    <text evidence="1">Belongs to the peptidase S66 family.</text>
</comment>
<evidence type="ECO:0000256" key="6">
    <source>
        <dbReference type="PIRSR" id="PIRSR028757-1"/>
    </source>
</evidence>
<feature type="active site" description="Nucleophile" evidence="6">
    <location>
        <position position="111"/>
    </location>
</feature>
<dbReference type="Pfam" id="PF02016">
    <property type="entry name" value="Peptidase_S66"/>
    <property type="match status" value="1"/>
</dbReference>
<dbReference type="InterPro" id="IPR040449">
    <property type="entry name" value="Peptidase_S66_N"/>
</dbReference>
<dbReference type="SUPFAM" id="SSF52317">
    <property type="entry name" value="Class I glutamine amidotransferase-like"/>
    <property type="match status" value="1"/>
</dbReference>
<reference evidence="9 10" key="1">
    <citation type="submission" date="2019-02" db="EMBL/GenBank/DDBJ databases">
        <title>Isolation and identification of novel species under the genus Muribaculum.</title>
        <authorList>
            <person name="Miyake S."/>
            <person name="Ding Y."/>
            <person name="Low A."/>
            <person name="Soh M."/>
            <person name="Seedorf H."/>
        </authorList>
    </citation>
    <scope>NUCLEOTIDE SEQUENCE [LARGE SCALE GENOMIC DNA]</scope>
    <source>
        <strain evidence="9 10">TLL-A3</strain>
    </source>
</reference>
<evidence type="ECO:0000256" key="1">
    <source>
        <dbReference type="ARBA" id="ARBA00010233"/>
    </source>
</evidence>
<feature type="domain" description="LD-carboxypeptidase C-terminal" evidence="8">
    <location>
        <begin position="176"/>
        <end position="288"/>
    </location>
</feature>
<evidence type="ECO:0000256" key="2">
    <source>
        <dbReference type="ARBA" id="ARBA00022645"/>
    </source>
</evidence>
<comment type="caution">
    <text evidence="9">The sequence shown here is derived from an EMBL/GenBank/DDBJ whole genome shotgun (WGS) entry which is preliminary data.</text>
</comment>
<dbReference type="CDD" id="cd07025">
    <property type="entry name" value="Peptidase_S66"/>
    <property type="match status" value="1"/>
</dbReference>
<sequence>MEILTPAPLKHGDRVAIVAPSGIIKPQTVHDAVPVIVGQGWTTYVGEHTFDRRGTYAGSDDDRYSDLESALLDPATRAIICARGGYGAVHLLERLDKLPLRDDPKWIAGYSDISALHALMTKHGIRSIHAPMCKHLAENSGRDDDSRRLFSILRGEHQDVRLPSNPHNRCGTATAILTGGNLAVIAGLISTPFDVIKPGNILFIEDIAEPIYKVERILYNLRLNGSLANLAGLIVGRFTDYDPSRNDDTMEDMIARMVSPYSYPVAFGAPIGHVSHNIPMICSSTVTLNVTSSGGSVTYHT</sequence>
<evidence type="ECO:0000259" key="8">
    <source>
        <dbReference type="Pfam" id="PF17676"/>
    </source>
</evidence>
<name>A0A4Z0V5J1_9BACT</name>
<proteinExistence type="inferred from homology"/>
<keyword evidence="5" id="KW-0720">Serine protease</keyword>
<evidence type="ECO:0000256" key="5">
    <source>
        <dbReference type="ARBA" id="ARBA00022825"/>
    </source>
</evidence>
<dbReference type="InterPro" id="IPR029062">
    <property type="entry name" value="Class_I_gatase-like"/>
</dbReference>
<dbReference type="SUPFAM" id="SSF141986">
    <property type="entry name" value="LD-carboxypeptidase A C-terminal domain-like"/>
    <property type="match status" value="1"/>
</dbReference>
<dbReference type="GO" id="GO:0008236">
    <property type="term" value="F:serine-type peptidase activity"/>
    <property type="evidence" value="ECO:0007669"/>
    <property type="project" value="UniProtKB-KW"/>
</dbReference>
<gene>
    <name evidence="9" type="ORF">EZ315_04965</name>
</gene>
<protein>
    <submittedName>
        <fullName evidence="9">LD-carboxypeptidase</fullName>
    </submittedName>
</protein>
<keyword evidence="3" id="KW-0645">Protease</keyword>
<dbReference type="Proteomes" id="UP000297635">
    <property type="component" value="Unassembled WGS sequence"/>
</dbReference>
<keyword evidence="2 9" id="KW-0121">Carboxypeptidase</keyword>
<dbReference type="Pfam" id="PF17676">
    <property type="entry name" value="Peptidase_S66C"/>
    <property type="match status" value="1"/>
</dbReference>
<dbReference type="EMBL" id="SJSA01000001">
    <property type="protein sequence ID" value="TGG40081.1"/>
    <property type="molecule type" value="Genomic_DNA"/>
</dbReference>